<evidence type="ECO:0008006" key="4">
    <source>
        <dbReference type="Google" id="ProtNLM"/>
    </source>
</evidence>
<reference evidence="2 3" key="1">
    <citation type="submission" date="2016-10" db="EMBL/GenBank/DDBJ databases">
        <authorList>
            <person name="de Groot N.N."/>
        </authorList>
    </citation>
    <scope>NUCLEOTIDE SEQUENCE [LARGE SCALE GENOMIC DNA]</scope>
    <source>
        <strain evidence="2 3">DSM 26130</strain>
    </source>
</reference>
<evidence type="ECO:0000313" key="3">
    <source>
        <dbReference type="Proteomes" id="UP000198598"/>
    </source>
</evidence>
<dbReference type="Pfam" id="PF10029">
    <property type="entry name" value="DUF2271"/>
    <property type="match status" value="1"/>
</dbReference>
<dbReference type="OrthoDB" id="1430845at2"/>
<keyword evidence="3" id="KW-1185">Reference proteome</keyword>
<gene>
    <name evidence="2" type="ORF">SAMN05216167_101697</name>
</gene>
<dbReference type="Proteomes" id="UP000198598">
    <property type="component" value="Unassembled WGS sequence"/>
</dbReference>
<evidence type="ECO:0000313" key="2">
    <source>
        <dbReference type="EMBL" id="SFC23011.1"/>
    </source>
</evidence>
<sequence>MSFLPKSGLLVLALTVAGSSASLAQQPATAQYKCMIQMTNYMGEKAYIAVSLMNGKGAYEKTLYVLGSDKKWYPDVKTWYKALGKKTPNISAISGASVAGGDRSVIVLEIDNSKLNKDYKLRFESAVEDKEDHAKDLEIPLTTEALSAKSEGTGYIRYVRFSPNTSN</sequence>
<protein>
    <recommendedName>
        <fullName evidence="4">DUF2271 domain-containing protein</fullName>
    </recommendedName>
</protein>
<dbReference type="AlphaFoldDB" id="A0A1I1HGP5"/>
<dbReference type="STRING" id="662367.SAMN05216167_101697"/>
<feature type="chain" id="PRO_5011458276" description="DUF2271 domain-containing protein" evidence="1">
    <location>
        <begin position="25"/>
        <end position="167"/>
    </location>
</feature>
<keyword evidence="1" id="KW-0732">Signal</keyword>
<feature type="signal peptide" evidence="1">
    <location>
        <begin position="1"/>
        <end position="24"/>
    </location>
</feature>
<proteinExistence type="predicted"/>
<dbReference type="RefSeq" id="WP_093823033.1">
    <property type="nucleotide sequence ID" value="NZ_FOLQ01000001.1"/>
</dbReference>
<dbReference type="EMBL" id="FOLQ01000001">
    <property type="protein sequence ID" value="SFC23011.1"/>
    <property type="molecule type" value="Genomic_DNA"/>
</dbReference>
<dbReference type="InterPro" id="IPR014469">
    <property type="entry name" value="DUF2271"/>
</dbReference>
<accession>A0A1I1HGP5</accession>
<organism evidence="2 3">
    <name type="scientific">Spirosoma endophyticum</name>
    <dbReference type="NCBI Taxonomy" id="662367"/>
    <lineage>
        <taxon>Bacteria</taxon>
        <taxon>Pseudomonadati</taxon>
        <taxon>Bacteroidota</taxon>
        <taxon>Cytophagia</taxon>
        <taxon>Cytophagales</taxon>
        <taxon>Cytophagaceae</taxon>
        <taxon>Spirosoma</taxon>
    </lineage>
</organism>
<evidence type="ECO:0000256" key="1">
    <source>
        <dbReference type="SAM" id="SignalP"/>
    </source>
</evidence>
<name>A0A1I1HGP5_9BACT</name>